<feature type="compositionally biased region" description="Low complexity" evidence="1">
    <location>
        <begin position="136"/>
        <end position="148"/>
    </location>
</feature>
<dbReference type="GO" id="GO:0031267">
    <property type="term" value="F:small GTPase binding"/>
    <property type="evidence" value="ECO:0007669"/>
    <property type="project" value="TreeGrafter"/>
</dbReference>
<dbReference type="Pfam" id="PF02204">
    <property type="entry name" value="VPS9"/>
    <property type="match status" value="1"/>
</dbReference>
<feature type="region of interest" description="Disordered" evidence="1">
    <location>
        <begin position="125"/>
        <end position="186"/>
    </location>
</feature>
<evidence type="ECO:0000259" key="2">
    <source>
        <dbReference type="PROSITE" id="PS51205"/>
    </source>
</evidence>
<feature type="region of interest" description="Disordered" evidence="1">
    <location>
        <begin position="1"/>
        <end position="71"/>
    </location>
</feature>
<feature type="compositionally biased region" description="Polar residues" evidence="1">
    <location>
        <begin position="429"/>
        <end position="441"/>
    </location>
</feature>
<dbReference type="AlphaFoldDB" id="A0A9P8I781"/>
<gene>
    <name evidence="3" type="ORF">FGG08_003384</name>
</gene>
<dbReference type="Proteomes" id="UP000698800">
    <property type="component" value="Unassembled WGS sequence"/>
</dbReference>
<dbReference type="InterPro" id="IPR003123">
    <property type="entry name" value="VPS9"/>
</dbReference>
<dbReference type="InterPro" id="IPR037191">
    <property type="entry name" value="VPS9_dom_sf"/>
</dbReference>
<dbReference type="GO" id="GO:0016192">
    <property type="term" value="P:vesicle-mediated transport"/>
    <property type="evidence" value="ECO:0007669"/>
    <property type="project" value="InterPro"/>
</dbReference>
<feature type="compositionally biased region" description="Basic and acidic residues" evidence="1">
    <location>
        <begin position="160"/>
        <end position="170"/>
    </location>
</feature>
<dbReference type="InterPro" id="IPR045046">
    <property type="entry name" value="Vps9-like"/>
</dbReference>
<comment type="caution">
    <text evidence="3">The sequence shown here is derived from an EMBL/GenBank/DDBJ whole genome shotgun (WGS) entry which is preliminary data.</text>
</comment>
<keyword evidence="4" id="KW-1185">Reference proteome</keyword>
<dbReference type="Gene3D" id="1.20.1050.80">
    <property type="entry name" value="VPS9 domain"/>
    <property type="match status" value="1"/>
</dbReference>
<feature type="compositionally biased region" description="Pro residues" evidence="1">
    <location>
        <begin position="385"/>
        <end position="404"/>
    </location>
</feature>
<feature type="region of interest" description="Disordered" evidence="1">
    <location>
        <begin position="518"/>
        <end position="553"/>
    </location>
</feature>
<name>A0A9P8I781_9PEZI</name>
<reference evidence="3" key="1">
    <citation type="submission" date="2021-03" db="EMBL/GenBank/DDBJ databases">
        <title>Comparative genomics and phylogenomic investigation of the class Geoglossomycetes provide insights into ecological specialization and systematics.</title>
        <authorList>
            <person name="Melie T."/>
            <person name="Pirro S."/>
            <person name="Miller A.N."/>
            <person name="Quandt A."/>
        </authorList>
    </citation>
    <scope>NUCLEOTIDE SEQUENCE</scope>
    <source>
        <strain evidence="3">GBOQ0MN5Z8</strain>
    </source>
</reference>
<dbReference type="PANTHER" id="PTHR23101">
    <property type="entry name" value="RAB GDP/GTP EXCHANGE FACTOR"/>
    <property type="match status" value="1"/>
</dbReference>
<dbReference type="PANTHER" id="PTHR23101:SF97">
    <property type="entry name" value="DOMAIN PROTEIN, PUTATIVE (AFU_ORTHOLOGUE AFUA_2G10890)-RELATED"/>
    <property type="match status" value="1"/>
</dbReference>
<dbReference type="SUPFAM" id="SSF109993">
    <property type="entry name" value="VPS9 domain"/>
    <property type="match status" value="1"/>
</dbReference>
<feature type="compositionally biased region" description="Low complexity" evidence="1">
    <location>
        <begin position="412"/>
        <end position="422"/>
    </location>
</feature>
<feature type="compositionally biased region" description="Polar residues" evidence="1">
    <location>
        <begin position="12"/>
        <end position="24"/>
    </location>
</feature>
<feature type="domain" description="VPS9" evidence="2">
    <location>
        <begin position="223"/>
        <end position="378"/>
    </location>
</feature>
<dbReference type="EMBL" id="JAGHQL010000059">
    <property type="protein sequence ID" value="KAH0542163.1"/>
    <property type="molecule type" value="Genomic_DNA"/>
</dbReference>
<evidence type="ECO:0000256" key="1">
    <source>
        <dbReference type="SAM" id="MobiDB-lite"/>
    </source>
</evidence>
<dbReference type="PROSITE" id="PS51205">
    <property type="entry name" value="VPS9"/>
    <property type="match status" value="1"/>
</dbReference>
<dbReference type="GO" id="GO:0005829">
    <property type="term" value="C:cytosol"/>
    <property type="evidence" value="ECO:0007669"/>
    <property type="project" value="TreeGrafter"/>
</dbReference>
<protein>
    <recommendedName>
        <fullName evidence="2">VPS9 domain-containing protein</fullName>
    </recommendedName>
</protein>
<proteinExistence type="predicted"/>
<feature type="region of interest" description="Disordered" evidence="1">
    <location>
        <begin position="569"/>
        <end position="621"/>
    </location>
</feature>
<evidence type="ECO:0000313" key="4">
    <source>
        <dbReference type="Proteomes" id="UP000698800"/>
    </source>
</evidence>
<feature type="region of interest" description="Disordered" evidence="1">
    <location>
        <begin position="380"/>
        <end position="442"/>
    </location>
</feature>
<accession>A0A9P8I781</accession>
<dbReference type="GO" id="GO:0005085">
    <property type="term" value="F:guanyl-nucleotide exchange factor activity"/>
    <property type="evidence" value="ECO:0007669"/>
    <property type="project" value="InterPro"/>
</dbReference>
<sequence length="735" mass="79160">MSGYRSPRPPQVSKSFSRLETSASDPLAREPVEPLPASGVTGNGDLFEQGESEEGIRGEIEPTQANESVPAELEELPIELVSLTDRFVDSLSAKVHPTPPSMDKLSALFQDFYIQASSRISTHIDTLSSRQHRRASPSPSVSSRSSSVTKAGSRLGSNGAKDKPMPERSLAEQQMLTPSEIESRRKARKQLERTRLALEEAVERRVCEGVYDRIWRHRSTQDEERDEKLRSRTAALGVVGVGLVELGIDLGPPLDHEKGTSREEHVREWLSGARDGLMKMNNERYPLGKLLHLKAAHKGIVDTLSHFHPSSSSADEILPTLIYTLITTPTEGINVISNLYFIQRFRAASKVDGEAAYCLTNLEAAITFLENVDLASLKPDEIQLPPTPKYERPNPPAPGHPPSPGLVAPMMTTAAATSASSSLEHLKTPPSSAQARPSTPLHQRRLSHLLQPPTSALGVAGDVVITTADQGLKTIGSTLESSYKFLFGRLKEREVRVSSEGGDPGEVILPKTLDEARRLVGTPPPAETTDEKGLGDETASAGSSIRQPQAEGQDVAAVIVDDKLLGKISAQKPARDRSVDSGKSGGGGKTVALDKEPSLSSTRAPSTHGTASPLGSPNAAVESMRNLGNTFNPLNRLAGMGVMRFGRSAQTATAKEQGNVEGPKVEAELGGVADLTTAFPELAPILPPREIPKISPPIRRFMELENPGDLKISEVLELLRDYRRLAGALKDMGAV</sequence>
<dbReference type="GO" id="GO:0030139">
    <property type="term" value="C:endocytic vesicle"/>
    <property type="evidence" value="ECO:0007669"/>
    <property type="project" value="TreeGrafter"/>
</dbReference>
<dbReference type="OrthoDB" id="10264848at2759"/>
<feature type="compositionally biased region" description="Polar residues" evidence="1">
    <location>
        <begin position="598"/>
        <end position="615"/>
    </location>
</feature>
<dbReference type="SMART" id="SM00167">
    <property type="entry name" value="VPS9"/>
    <property type="match status" value="1"/>
</dbReference>
<evidence type="ECO:0000313" key="3">
    <source>
        <dbReference type="EMBL" id="KAH0542163.1"/>
    </source>
</evidence>
<organism evidence="3 4">
    <name type="scientific">Glutinoglossum americanum</name>
    <dbReference type="NCBI Taxonomy" id="1670608"/>
    <lineage>
        <taxon>Eukaryota</taxon>
        <taxon>Fungi</taxon>
        <taxon>Dikarya</taxon>
        <taxon>Ascomycota</taxon>
        <taxon>Pezizomycotina</taxon>
        <taxon>Geoglossomycetes</taxon>
        <taxon>Geoglossales</taxon>
        <taxon>Geoglossaceae</taxon>
        <taxon>Glutinoglossum</taxon>
    </lineage>
</organism>